<gene>
    <name evidence="1" type="ORF">TU35_000350</name>
</gene>
<accession>A0ACC6UY96</accession>
<name>A0ACC6UY96_9CREN</name>
<evidence type="ECO:0000313" key="1">
    <source>
        <dbReference type="EMBL" id="MFB6489695.1"/>
    </source>
</evidence>
<protein>
    <submittedName>
        <fullName evidence="1">MFS transporter</fullName>
    </submittedName>
</protein>
<dbReference type="EMBL" id="JZWT02000001">
    <property type="protein sequence ID" value="MFB6489695.1"/>
    <property type="molecule type" value="Genomic_DNA"/>
</dbReference>
<reference evidence="1" key="1">
    <citation type="submission" date="2024-07" db="EMBL/GenBank/DDBJ databases">
        <title>Metagenome and Metagenome-Assembled Genomes of Archaea from a hot spring from the geothermal field of Los Azufres, Mexico.</title>
        <authorList>
            <person name="Marin-Paredes R."/>
            <person name="Martinez-Romero E."/>
            <person name="Servin-Garciduenas L.E."/>
        </authorList>
    </citation>
    <scope>NUCLEOTIDE SEQUENCE</scope>
</reference>
<sequence>MEEFDVRYAWRATVILASIALMVMYTEGMLMPSLPTIQDEFGITAAEASWILSIYTITGTVAAAVFGKLGDIYGKKRVLTVVIFIYAVAVTFTGYAPTFPLLLVARAIQGVGMAMFPLAFSLIREEFPPRMVPVAQGLLSAMFGIGIIISLPLGAWISQTYGWRVTYHTATPIALLVAFSVLLFIRESRFRAPSSVNWISTALFAAFAVSLIIALTEAPTWGWGDPKTLSLFALSFASLTSFILNEASSKEPFLPRSVMNLNVTAANAVLSIVSLAMFMSFNSLIYIYEMPPPSGYGLSILQTGIYAVPPAVVQMIMAPLAGRIMVRAGIKPVAFAGLAVAVLGNFLIAFNVNRGLAALIASTAVAFAGIALLNTSLISLITFSVPRERLGLATGLNTVLRNLAGSIGPAVAGTLITTYTSAVLYATPLGYTFISLPSAVAYRLSFYIAAAAFIAAFVPLAMAKEVIKRGEVIYTANAQDK</sequence>
<organism evidence="1 2">
    <name type="scientific">Thermoproteus sp. AZ2</name>
    <dbReference type="NCBI Taxonomy" id="1609232"/>
    <lineage>
        <taxon>Archaea</taxon>
        <taxon>Thermoproteota</taxon>
        <taxon>Thermoprotei</taxon>
        <taxon>Thermoproteales</taxon>
        <taxon>Thermoproteaceae</taxon>
        <taxon>Thermoproteus</taxon>
    </lineage>
</organism>
<proteinExistence type="predicted"/>
<evidence type="ECO:0000313" key="2">
    <source>
        <dbReference type="Proteomes" id="UP000033636"/>
    </source>
</evidence>
<comment type="caution">
    <text evidence="1">The sequence shown here is derived from an EMBL/GenBank/DDBJ whole genome shotgun (WGS) entry which is preliminary data.</text>
</comment>
<dbReference type="Proteomes" id="UP000033636">
    <property type="component" value="Unassembled WGS sequence"/>
</dbReference>